<dbReference type="Proteomes" id="UP001362999">
    <property type="component" value="Unassembled WGS sequence"/>
</dbReference>
<dbReference type="EMBL" id="JAWWNJ010000070">
    <property type="protein sequence ID" value="KAK7007648.1"/>
    <property type="molecule type" value="Genomic_DNA"/>
</dbReference>
<accession>A0AAW0AE77</accession>
<evidence type="ECO:0000256" key="1">
    <source>
        <dbReference type="SAM" id="SignalP"/>
    </source>
</evidence>
<name>A0AAW0AE77_9AGAR</name>
<evidence type="ECO:0000313" key="2">
    <source>
        <dbReference type="EMBL" id="KAK7007648.1"/>
    </source>
</evidence>
<feature type="chain" id="PRO_5043709954" evidence="1">
    <location>
        <begin position="24"/>
        <end position="98"/>
    </location>
</feature>
<comment type="caution">
    <text evidence="2">The sequence shown here is derived from an EMBL/GenBank/DDBJ whole genome shotgun (WGS) entry which is preliminary data.</text>
</comment>
<proteinExistence type="predicted"/>
<protein>
    <submittedName>
        <fullName evidence="2">Uncharacterized protein</fullName>
    </submittedName>
</protein>
<reference evidence="2 3" key="1">
    <citation type="journal article" date="2024" name="J Genomics">
        <title>Draft genome sequencing and assembly of Favolaschia claudopus CIRM-BRFM 2984 isolated from oak limbs.</title>
        <authorList>
            <person name="Navarro D."/>
            <person name="Drula E."/>
            <person name="Chaduli D."/>
            <person name="Cazenave R."/>
            <person name="Ahrendt S."/>
            <person name="Wang J."/>
            <person name="Lipzen A."/>
            <person name="Daum C."/>
            <person name="Barry K."/>
            <person name="Grigoriev I.V."/>
            <person name="Favel A."/>
            <person name="Rosso M.N."/>
            <person name="Martin F."/>
        </authorList>
    </citation>
    <scope>NUCLEOTIDE SEQUENCE [LARGE SCALE GENOMIC DNA]</scope>
    <source>
        <strain evidence="2 3">CIRM-BRFM 2984</strain>
    </source>
</reference>
<organism evidence="2 3">
    <name type="scientific">Favolaschia claudopus</name>
    <dbReference type="NCBI Taxonomy" id="2862362"/>
    <lineage>
        <taxon>Eukaryota</taxon>
        <taxon>Fungi</taxon>
        <taxon>Dikarya</taxon>
        <taxon>Basidiomycota</taxon>
        <taxon>Agaricomycotina</taxon>
        <taxon>Agaricomycetes</taxon>
        <taxon>Agaricomycetidae</taxon>
        <taxon>Agaricales</taxon>
        <taxon>Marasmiineae</taxon>
        <taxon>Mycenaceae</taxon>
        <taxon>Favolaschia</taxon>
    </lineage>
</organism>
<dbReference type="AlphaFoldDB" id="A0AAW0AE77"/>
<gene>
    <name evidence="2" type="ORF">R3P38DRAFT_3212059</name>
</gene>
<keyword evidence="3" id="KW-1185">Reference proteome</keyword>
<keyword evidence="1" id="KW-0732">Signal</keyword>
<evidence type="ECO:0000313" key="3">
    <source>
        <dbReference type="Proteomes" id="UP001362999"/>
    </source>
</evidence>
<sequence>MRHFQVHVLFTLFALSFAPLVSAVTVVTPAVGEPAENDVSNPFTNIFTPSTWTWTRSWSSFVTLQALSPASLDLNLEEVTEASQHVRRHGPRRRAVHP</sequence>
<feature type="signal peptide" evidence="1">
    <location>
        <begin position="1"/>
        <end position="23"/>
    </location>
</feature>